<protein>
    <submittedName>
        <fullName evidence="1">Uncharacterized protein</fullName>
    </submittedName>
</protein>
<gene>
    <name evidence="1" type="ORF">O6H91_09G021700</name>
</gene>
<keyword evidence="2" id="KW-1185">Reference proteome</keyword>
<proteinExistence type="predicted"/>
<evidence type="ECO:0000313" key="1">
    <source>
        <dbReference type="EMBL" id="KAJ7543005.1"/>
    </source>
</evidence>
<accession>A0ACC2CM29</accession>
<name>A0ACC2CM29_DIPCM</name>
<reference evidence="2" key="1">
    <citation type="journal article" date="2024" name="Proc. Natl. Acad. Sci. U.S.A.">
        <title>Extraordinary preservation of gene collinearity over three hundred million years revealed in homosporous lycophytes.</title>
        <authorList>
            <person name="Li C."/>
            <person name="Wickell D."/>
            <person name="Kuo L.Y."/>
            <person name="Chen X."/>
            <person name="Nie B."/>
            <person name="Liao X."/>
            <person name="Peng D."/>
            <person name="Ji J."/>
            <person name="Jenkins J."/>
            <person name="Williams M."/>
            <person name="Shu S."/>
            <person name="Plott C."/>
            <person name="Barry K."/>
            <person name="Rajasekar S."/>
            <person name="Grimwood J."/>
            <person name="Han X."/>
            <person name="Sun S."/>
            <person name="Hou Z."/>
            <person name="He W."/>
            <person name="Dai G."/>
            <person name="Sun C."/>
            <person name="Schmutz J."/>
            <person name="Leebens-Mack J.H."/>
            <person name="Li F.W."/>
            <person name="Wang L."/>
        </authorList>
    </citation>
    <scope>NUCLEOTIDE SEQUENCE [LARGE SCALE GENOMIC DNA]</scope>
    <source>
        <strain evidence="2">cv. PW_Plant_1</strain>
    </source>
</reference>
<evidence type="ECO:0000313" key="2">
    <source>
        <dbReference type="Proteomes" id="UP001162992"/>
    </source>
</evidence>
<organism evidence="1 2">
    <name type="scientific">Diphasiastrum complanatum</name>
    <name type="common">Issler's clubmoss</name>
    <name type="synonym">Lycopodium complanatum</name>
    <dbReference type="NCBI Taxonomy" id="34168"/>
    <lineage>
        <taxon>Eukaryota</taxon>
        <taxon>Viridiplantae</taxon>
        <taxon>Streptophyta</taxon>
        <taxon>Embryophyta</taxon>
        <taxon>Tracheophyta</taxon>
        <taxon>Lycopodiopsida</taxon>
        <taxon>Lycopodiales</taxon>
        <taxon>Lycopodiaceae</taxon>
        <taxon>Lycopodioideae</taxon>
        <taxon>Diphasiastrum</taxon>
    </lineage>
</organism>
<sequence>MQADLVEMGSETPLNFVLNTGAFIPSLGLGTVIGPSDSESSVVEGVLYALEVGYRHFDTASLYTSETALGKAFKEAFQKGLVSRDEIFVTTKLWNTHHDPERALVALKESLHALQLDYVDLYLIHWPVKTKGEKKQAPDDNDFLPLDIKSTWQALETFVELGLTKAIGVSNFSVKKLEDLLEYAKIIPAVNQVEVHPMWQQKHLKNYCTSKGIHVTAYSTLGAPNIFYGANDLIQNPLILEIAAKHEKSPAQVCLRWGLMSGNSILVKSYNKARILQNKQVFDWDLLEDDLKGIENLSQKRFNLGLWFVNVGNSPYKSYEELWDGEV</sequence>
<dbReference type="EMBL" id="CM055100">
    <property type="protein sequence ID" value="KAJ7543005.1"/>
    <property type="molecule type" value="Genomic_DNA"/>
</dbReference>
<comment type="caution">
    <text evidence="1">The sequence shown here is derived from an EMBL/GenBank/DDBJ whole genome shotgun (WGS) entry which is preliminary data.</text>
</comment>
<dbReference type="Proteomes" id="UP001162992">
    <property type="component" value="Chromosome 9"/>
</dbReference>